<dbReference type="SUPFAM" id="SSF53098">
    <property type="entry name" value="Ribonuclease H-like"/>
    <property type="match status" value="1"/>
</dbReference>
<comment type="caution">
    <text evidence="11">The sequence shown here is derived from an EMBL/GenBank/DDBJ whole genome shotgun (WGS) entry which is preliminary data.</text>
</comment>
<dbReference type="InterPro" id="IPR003656">
    <property type="entry name" value="Znf_BED"/>
</dbReference>
<dbReference type="InterPro" id="IPR012337">
    <property type="entry name" value="RNaseH-like_sf"/>
</dbReference>
<reference evidence="11 12" key="1">
    <citation type="submission" date="2024-04" db="EMBL/GenBank/DDBJ databases">
        <authorList>
            <consortium name="Genoscope - CEA"/>
            <person name="William W."/>
        </authorList>
    </citation>
    <scope>NUCLEOTIDE SEQUENCE [LARGE SCALE GENOMIC DNA]</scope>
</reference>
<dbReference type="InterPro" id="IPR008906">
    <property type="entry name" value="HATC_C_dom"/>
</dbReference>
<dbReference type="GO" id="GO:0003677">
    <property type="term" value="F:DNA binding"/>
    <property type="evidence" value="ECO:0007669"/>
    <property type="project" value="UniProtKB-KW"/>
</dbReference>
<dbReference type="SUPFAM" id="SSF140996">
    <property type="entry name" value="Hermes dimerisation domain"/>
    <property type="match status" value="1"/>
</dbReference>
<keyword evidence="8" id="KW-0539">Nucleus</keyword>
<evidence type="ECO:0000256" key="9">
    <source>
        <dbReference type="PROSITE-ProRule" id="PRU00027"/>
    </source>
</evidence>
<evidence type="ECO:0000259" key="10">
    <source>
        <dbReference type="PROSITE" id="PS50808"/>
    </source>
</evidence>
<dbReference type="AlphaFoldDB" id="A0AAV2HF63"/>
<dbReference type="GO" id="GO:0046983">
    <property type="term" value="F:protein dimerization activity"/>
    <property type="evidence" value="ECO:0007669"/>
    <property type="project" value="InterPro"/>
</dbReference>
<dbReference type="GO" id="GO:0005634">
    <property type="term" value="C:nucleus"/>
    <property type="evidence" value="ECO:0007669"/>
    <property type="project" value="UniProtKB-SubCell"/>
</dbReference>
<dbReference type="GO" id="GO:0008270">
    <property type="term" value="F:zinc ion binding"/>
    <property type="evidence" value="ECO:0007669"/>
    <property type="project" value="UniProtKB-KW"/>
</dbReference>
<accession>A0AAV2HF63</accession>
<keyword evidence="3 9" id="KW-0863">Zinc-finger</keyword>
<evidence type="ECO:0000256" key="5">
    <source>
        <dbReference type="ARBA" id="ARBA00023015"/>
    </source>
</evidence>
<keyword evidence="4" id="KW-0862">Zinc</keyword>
<keyword evidence="6" id="KW-0238">DNA-binding</keyword>
<dbReference type="EMBL" id="CAXITT010000120">
    <property type="protein sequence ID" value="CAL1532608.1"/>
    <property type="molecule type" value="Genomic_DNA"/>
</dbReference>
<dbReference type="InterPro" id="IPR052035">
    <property type="entry name" value="ZnF_BED_domain_contain"/>
</dbReference>
<evidence type="ECO:0000256" key="7">
    <source>
        <dbReference type="ARBA" id="ARBA00023163"/>
    </source>
</evidence>
<dbReference type="Proteomes" id="UP001497497">
    <property type="component" value="Unassembled WGS sequence"/>
</dbReference>
<evidence type="ECO:0000256" key="8">
    <source>
        <dbReference type="ARBA" id="ARBA00023242"/>
    </source>
</evidence>
<evidence type="ECO:0000256" key="6">
    <source>
        <dbReference type="ARBA" id="ARBA00023125"/>
    </source>
</evidence>
<gene>
    <name evidence="11" type="ORF">GSLYS_00006626001</name>
</gene>
<evidence type="ECO:0000313" key="11">
    <source>
        <dbReference type="EMBL" id="CAL1532608.1"/>
    </source>
</evidence>
<dbReference type="PANTHER" id="PTHR46481">
    <property type="entry name" value="ZINC FINGER BED DOMAIN-CONTAINING PROTEIN 4"/>
    <property type="match status" value="1"/>
</dbReference>
<evidence type="ECO:0000256" key="4">
    <source>
        <dbReference type="ARBA" id="ARBA00022833"/>
    </source>
</evidence>
<keyword evidence="5" id="KW-0805">Transcription regulation</keyword>
<name>A0AAV2HF63_LYMST</name>
<dbReference type="PANTHER" id="PTHR46481:SF10">
    <property type="entry name" value="ZINC FINGER BED DOMAIN-CONTAINING PROTEIN 39"/>
    <property type="match status" value="1"/>
</dbReference>
<proteinExistence type="predicted"/>
<evidence type="ECO:0000256" key="2">
    <source>
        <dbReference type="ARBA" id="ARBA00022723"/>
    </source>
</evidence>
<evidence type="ECO:0000256" key="1">
    <source>
        <dbReference type="ARBA" id="ARBA00004123"/>
    </source>
</evidence>
<feature type="domain" description="BED-type" evidence="10">
    <location>
        <begin position="1"/>
        <end position="56"/>
    </location>
</feature>
<comment type="subcellular location">
    <subcellularLocation>
        <location evidence="1">Nucleus</location>
    </subcellularLocation>
</comment>
<keyword evidence="7" id="KW-0804">Transcription</keyword>
<evidence type="ECO:0000313" key="12">
    <source>
        <dbReference type="Proteomes" id="UP001497497"/>
    </source>
</evidence>
<keyword evidence="12" id="KW-1185">Reference proteome</keyword>
<keyword evidence="2" id="KW-0479">Metal-binding</keyword>
<protein>
    <recommendedName>
        <fullName evidence="10">BED-type domain-containing protein</fullName>
    </recommendedName>
</protein>
<dbReference type="Pfam" id="PF05699">
    <property type="entry name" value="Dimer_Tnp_hAT"/>
    <property type="match status" value="1"/>
</dbReference>
<organism evidence="11 12">
    <name type="scientific">Lymnaea stagnalis</name>
    <name type="common">Great pond snail</name>
    <name type="synonym">Helix stagnalis</name>
    <dbReference type="NCBI Taxonomy" id="6523"/>
    <lineage>
        <taxon>Eukaryota</taxon>
        <taxon>Metazoa</taxon>
        <taxon>Spiralia</taxon>
        <taxon>Lophotrochozoa</taxon>
        <taxon>Mollusca</taxon>
        <taxon>Gastropoda</taxon>
        <taxon>Heterobranchia</taxon>
        <taxon>Euthyneura</taxon>
        <taxon>Panpulmonata</taxon>
        <taxon>Hygrophila</taxon>
        <taxon>Lymnaeoidea</taxon>
        <taxon>Lymnaeidae</taxon>
        <taxon>Lymnaea</taxon>
    </lineage>
</organism>
<dbReference type="PROSITE" id="PS50808">
    <property type="entry name" value="ZF_BED"/>
    <property type="match status" value="1"/>
</dbReference>
<sequence>MYFTKVEADASKAQCKECSKMLSLGSDKPKLQTVSGLKTHLASCHKELHGMYLKRAMDDDAERLAKKMKVKEKATKHSLPNFVQTSLTSMTDFKMVWPEDHVAVQRIDKCTMDLIIVDMLPYSIVEGDGFKRLNIDDPLSTHRYKVKSEKYYRTTLMPATYGKVLKHVINLLKEAAWISFTTDGWSNPTKSCSLLSFTAHFIHAAVRRKVILSAMVLEQDHDGHYLASKLREAIAKWGIAEKIHVGVRDNAANMKCAMKLAGVADIGCVSHTLQLVLHDALFTQTSVEAVIKKARKIVTHFKHSEQACRHLTEHQRTMNIPAHSLLQDVETRWNSTYLMLERLQEQSKAIHLFSVERGGIDSLSNAEWELAGKIVKLLKPFYTATLEICADDACISLVIPLVANLNSILKTISADQGLKQMKAALRDAMCRRFSDINSSAPYLAATLIDPRFKDSYCNVQEKMAATKAVLDFLRLVEESATSNLNVPATTLSTDSVDSDPANSKISHLDDDVDLWAAHDSLSATVDPPETANIKTHVVPLYEQQLNSYLKEPRMPLTTDIYAYWHCSQYPLLEAAARKYLSALPTSVASEQLFSAAGQLYDDRRSNLLGDNAEKLLFPNYNIRLFDFNY</sequence>
<evidence type="ECO:0000256" key="3">
    <source>
        <dbReference type="ARBA" id="ARBA00022771"/>
    </source>
</evidence>
<dbReference type="Pfam" id="PF02892">
    <property type="entry name" value="zf-BED"/>
    <property type="match status" value="1"/>
</dbReference>